<gene>
    <name evidence="2" type="ORF">GN958_ATG18586</name>
</gene>
<feature type="region of interest" description="Disordered" evidence="1">
    <location>
        <begin position="1"/>
        <end position="24"/>
    </location>
</feature>
<organism evidence="2 3">
    <name type="scientific">Phytophthora infestans</name>
    <name type="common">Potato late blight agent</name>
    <name type="synonym">Botrytis infestans</name>
    <dbReference type="NCBI Taxonomy" id="4787"/>
    <lineage>
        <taxon>Eukaryota</taxon>
        <taxon>Sar</taxon>
        <taxon>Stramenopiles</taxon>
        <taxon>Oomycota</taxon>
        <taxon>Peronosporomycetes</taxon>
        <taxon>Peronosporales</taxon>
        <taxon>Peronosporaceae</taxon>
        <taxon>Phytophthora</taxon>
    </lineage>
</organism>
<sequence>MESRVVTRALSAATLRSDTKPEERQRAALKERLGAEARNDAFVDLTLKRAAETVVSTETITVSGAKKRKRSDAANYVQIIKKHVVYVLTK</sequence>
<dbReference type="Proteomes" id="UP000704712">
    <property type="component" value="Unassembled WGS sequence"/>
</dbReference>
<dbReference type="EMBL" id="JAACNO010002568">
    <property type="protein sequence ID" value="KAF4132225.1"/>
    <property type="molecule type" value="Genomic_DNA"/>
</dbReference>
<evidence type="ECO:0000313" key="2">
    <source>
        <dbReference type="EMBL" id="KAF4132225.1"/>
    </source>
</evidence>
<proteinExistence type="predicted"/>
<protein>
    <submittedName>
        <fullName evidence="2">Uncharacterized protein</fullName>
    </submittedName>
</protein>
<evidence type="ECO:0000256" key="1">
    <source>
        <dbReference type="SAM" id="MobiDB-lite"/>
    </source>
</evidence>
<reference evidence="2" key="1">
    <citation type="submission" date="2020-03" db="EMBL/GenBank/DDBJ databases">
        <title>Hybrid Assembly of Korean Phytophthora infestans isolates.</title>
        <authorList>
            <person name="Prokchorchik M."/>
            <person name="Lee Y."/>
            <person name="Seo J."/>
            <person name="Cho J.-H."/>
            <person name="Park Y.-E."/>
            <person name="Jang D.-C."/>
            <person name="Im J.-S."/>
            <person name="Choi J.-G."/>
            <person name="Park H.-J."/>
            <person name="Lee G.-B."/>
            <person name="Lee Y.-G."/>
            <person name="Hong S.-Y."/>
            <person name="Cho K."/>
            <person name="Sohn K.H."/>
        </authorList>
    </citation>
    <scope>NUCLEOTIDE SEQUENCE</scope>
    <source>
        <strain evidence="2">KR_2_A2</strain>
    </source>
</reference>
<accession>A0A8S9TTR3</accession>
<dbReference type="AlphaFoldDB" id="A0A8S9TTR3"/>
<evidence type="ECO:0000313" key="3">
    <source>
        <dbReference type="Proteomes" id="UP000704712"/>
    </source>
</evidence>
<comment type="caution">
    <text evidence="2">The sequence shown here is derived from an EMBL/GenBank/DDBJ whole genome shotgun (WGS) entry which is preliminary data.</text>
</comment>
<name>A0A8S9TTR3_PHYIN</name>